<keyword evidence="7" id="KW-0413">Isomerase</keyword>
<evidence type="ECO:0000256" key="9">
    <source>
        <dbReference type="ARBA" id="ARBA00036943"/>
    </source>
</evidence>
<dbReference type="InterPro" id="IPR001406">
    <property type="entry name" value="PsdUridine_synth_TruA"/>
</dbReference>
<dbReference type="GO" id="GO:0006397">
    <property type="term" value="P:mRNA processing"/>
    <property type="evidence" value="ECO:0007669"/>
    <property type="project" value="UniProtKB-KW"/>
</dbReference>
<evidence type="ECO:0000256" key="13">
    <source>
        <dbReference type="ARBA" id="ARBA00080858"/>
    </source>
</evidence>
<dbReference type="FunFam" id="3.30.70.580:FF:000002">
    <property type="entry name" value="tRNA pseudouridine synthase"/>
    <property type="match status" value="1"/>
</dbReference>
<keyword evidence="8" id="KW-0539">Nucleus</keyword>
<evidence type="ECO:0000313" key="18">
    <source>
        <dbReference type="EMBL" id="PYH95765.1"/>
    </source>
</evidence>
<feature type="active site" description="Nucleophile" evidence="14">
    <location>
        <position position="194"/>
    </location>
</feature>
<sequence length="628" mass="70648">MPSHVFLRRGLPGFRQVPIPRSLPPRQTPLPPSGSQARFYTPNFVRALRQRRNPWTITKEDLRGPQAELIAVVRDGIWGGLNGASRQTIDKRARNDAQQEVKRRKLENGENVKNPVYATHFSQEDIDNEQRRPKKKVAVLLGYSGTGYKGMQLSETEKTIEGDLFAAFVAAGAISKANATDPKKSSLVRCARTDKGVHAAGNIVSLKLIVEDEDIVQKINEKLGPQIRVWDILVANKSFSSYQLCDSRIYEYLIPTHCFLPPHPSTYLGKKLVESAEKEGDLEAYKARQEEVTGHWEEIDEKYIRPLLEDMPEDIRKLVEKVLHLNDEDRSAQDELFDKKKDQPAEEGAAAAATAEQEEAKPTESDEAEEARRRQIFDAVKTVKAAYLKSKRAYRIPPARLARVQEALEKYVGTNNFFNYTIQKVHADPSSKRHIKSFKVAAEPIIINGTEWLSLKVHGQSFMMHQIRKMVAMAAMIVRCGCDPNRIVESYGSTKIAIPKAPGLGLLLERPVFDSYNKRTSETGKEKIDFDKHAATINEFKQREIYDRIFREEEESHAFSAFFSHLDHYSQEEFLYVTSGGIPAAKLPPVSTDTDTTAKKSQREALAEVEDSGSEDEGALPNGGEEGG</sequence>
<evidence type="ECO:0000256" key="1">
    <source>
        <dbReference type="ARBA" id="ARBA00001166"/>
    </source>
</evidence>
<dbReference type="Pfam" id="PF01416">
    <property type="entry name" value="PseudoU_synth_1"/>
    <property type="match status" value="1"/>
</dbReference>
<evidence type="ECO:0000256" key="7">
    <source>
        <dbReference type="ARBA" id="ARBA00023235"/>
    </source>
</evidence>
<feature type="compositionally biased region" description="Low complexity" evidence="16">
    <location>
        <begin position="346"/>
        <end position="355"/>
    </location>
</feature>
<dbReference type="GO" id="GO:1990481">
    <property type="term" value="P:mRNA pseudouridine synthesis"/>
    <property type="evidence" value="ECO:0007669"/>
    <property type="project" value="TreeGrafter"/>
</dbReference>
<dbReference type="EMBL" id="KZ825848">
    <property type="protein sequence ID" value="PYH95765.1"/>
    <property type="molecule type" value="Genomic_DNA"/>
</dbReference>
<evidence type="ECO:0000313" key="19">
    <source>
        <dbReference type="Proteomes" id="UP000247810"/>
    </source>
</evidence>
<dbReference type="CDD" id="cd02568">
    <property type="entry name" value="PseudoU_synth_PUS1_PUS2"/>
    <property type="match status" value="1"/>
</dbReference>
<comment type="catalytic activity">
    <reaction evidence="9">
        <text>a uridine in tRNA = a pseudouridine in tRNA</text>
        <dbReference type="Rhea" id="RHEA:54572"/>
        <dbReference type="Rhea" id="RHEA-COMP:13339"/>
        <dbReference type="Rhea" id="RHEA-COMP:13934"/>
        <dbReference type="ChEBI" id="CHEBI:65314"/>
        <dbReference type="ChEBI" id="CHEBI:65315"/>
    </reaction>
</comment>
<organism evidence="18 19">
    <name type="scientific">Aspergillus ellipticus CBS 707.79</name>
    <dbReference type="NCBI Taxonomy" id="1448320"/>
    <lineage>
        <taxon>Eukaryota</taxon>
        <taxon>Fungi</taxon>
        <taxon>Dikarya</taxon>
        <taxon>Ascomycota</taxon>
        <taxon>Pezizomycotina</taxon>
        <taxon>Eurotiomycetes</taxon>
        <taxon>Eurotiomycetidae</taxon>
        <taxon>Eurotiales</taxon>
        <taxon>Aspergillaceae</taxon>
        <taxon>Aspergillus</taxon>
        <taxon>Aspergillus subgen. Circumdati</taxon>
    </lineage>
</organism>
<evidence type="ECO:0000256" key="10">
    <source>
        <dbReference type="ARBA" id="ARBA00053072"/>
    </source>
</evidence>
<feature type="region of interest" description="Disordered" evidence="16">
    <location>
        <begin position="335"/>
        <end position="371"/>
    </location>
</feature>
<evidence type="ECO:0000256" key="16">
    <source>
        <dbReference type="SAM" id="MobiDB-lite"/>
    </source>
</evidence>
<evidence type="ECO:0000256" key="11">
    <source>
        <dbReference type="ARBA" id="ARBA00073968"/>
    </source>
</evidence>
<keyword evidence="5" id="KW-0507">mRNA processing</keyword>
<feature type="compositionally biased region" description="Basic and acidic residues" evidence="16">
    <location>
        <begin position="596"/>
        <end position="606"/>
    </location>
</feature>
<feature type="domain" description="Pseudouridine synthase I TruA alpha/beta" evidence="17">
    <location>
        <begin position="407"/>
        <end position="514"/>
    </location>
</feature>
<evidence type="ECO:0000256" key="14">
    <source>
        <dbReference type="PIRSR" id="PIRSR641708-1"/>
    </source>
</evidence>
<feature type="region of interest" description="Disordered" evidence="16">
    <location>
        <begin position="585"/>
        <end position="628"/>
    </location>
</feature>
<evidence type="ECO:0000259" key="17">
    <source>
        <dbReference type="Pfam" id="PF01416"/>
    </source>
</evidence>
<name>A0A319DEF2_9EURO</name>
<dbReference type="Gene3D" id="3.30.70.660">
    <property type="entry name" value="Pseudouridine synthase I, catalytic domain, C-terminal subdomain"/>
    <property type="match status" value="1"/>
</dbReference>
<keyword evidence="6" id="KW-0819">tRNA processing</keyword>
<dbReference type="Proteomes" id="UP000247810">
    <property type="component" value="Unassembled WGS sequence"/>
</dbReference>
<dbReference type="FunFam" id="3.30.70.660:FF:000002">
    <property type="entry name" value="tRNA pseudouridine synthase"/>
    <property type="match status" value="1"/>
</dbReference>
<dbReference type="PANTHER" id="PTHR11142">
    <property type="entry name" value="PSEUDOURIDYLATE SYNTHASE"/>
    <property type="match status" value="1"/>
</dbReference>
<dbReference type="InterPro" id="IPR020103">
    <property type="entry name" value="PsdUridine_synth_cat_dom_sf"/>
</dbReference>
<feature type="compositionally biased region" description="Pro residues" evidence="16">
    <location>
        <begin position="21"/>
        <end position="32"/>
    </location>
</feature>
<evidence type="ECO:0000256" key="12">
    <source>
        <dbReference type="ARBA" id="ARBA00079072"/>
    </source>
</evidence>
<dbReference type="GO" id="GO:0031119">
    <property type="term" value="P:tRNA pseudouridine synthesis"/>
    <property type="evidence" value="ECO:0007669"/>
    <property type="project" value="InterPro"/>
</dbReference>
<dbReference type="GO" id="GO:0031120">
    <property type="term" value="P:snRNA pseudouridine synthesis"/>
    <property type="evidence" value="ECO:0007669"/>
    <property type="project" value="UniProtKB-ARBA"/>
</dbReference>
<reference evidence="18 19" key="1">
    <citation type="submission" date="2018-02" db="EMBL/GenBank/DDBJ databases">
        <title>The genomes of Aspergillus section Nigri reveals drivers in fungal speciation.</title>
        <authorList>
            <consortium name="DOE Joint Genome Institute"/>
            <person name="Vesth T.C."/>
            <person name="Nybo J."/>
            <person name="Theobald S."/>
            <person name="Brandl J."/>
            <person name="Frisvad J.C."/>
            <person name="Nielsen K.F."/>
            <person name="Lyhne E.K."/>
            <person name="Kogle M.E."/>
            <person name="Kuo A."/>
            <person name="Riley R."/>
            <person name="Clum A."/>
            <person name="Nolan M."/>
            <person name="Lipzen A."/>
            <person name="Salamov A."/>
            <person name="Henrissat B."/>
            <person name="Wiebenga A."/>
            <person name="De vries R.P."/>
            <person name="Grigoriev I.V."/>
            <person name="Mortensen U.H."/>
            <person name="Andersen M.R."/>
            <person name="Baker S.E."/>
        </authorList>
    </citation>
    <scope>NUCLEOTIDE SEQUENCE [LARGE SCALE GENOMIC DNA]</scope>
    <source>
        <strain evidence="18 19">CBS 707.79</strain>
    </source>
</reference>
<dbReference type="VEuPathDB" id="FungiDB:BO71DRAFT_418342"/>
<feature type="compositionally biased region" description="Basic and acidic residues" evidence="16">
    <location>
        <begin position="358"/>
        <end position="371"/>
    </location>
</feature>
<feature type="region of interest" description="Disordered" evidence="16">
    <location>
        <begin position="17"/>
        <end position="38"/>
    </location>
</feature>
<comment type="catalytic activity">
    <reaction evidence="1">
        <text>a uridine in mRNA = a pseudouridine in mRNA</text>
        <dbReference type="Rhea" id="RHEA:56644"/>
        <dbReference type="Rhea" id="RHEA-COMP:14658"/>
        <dbReference type="Rhea" id="RHEA-COMP:14659"/>
        <dbReference type="ChEBI" id="CHEBI:65314"/>
        <dbReference type="ChEBI" id="CHEBI:65315"/>
    </reaction>
</comment>
<gene>
    <name evidence="18" type="ORF">BO71DRAFT_418342</name>
</gene>
<dbReference type="NCBIfam" id="TIGR00071">
    <property type="entry name" value="hisT_truA"/>
    <property type="match status" value="1"/>
</dbReference>
<comment type="subcellular location">
    <subcellularLocation>
        <location evidence="3">Nucleus</location>
    </subcellularLocation>
</comment>
<dbReference type="STRING" id="1448320.A0A319DEF2"/>
<comment type="catalytic activity">
    <reaction evidence="2">
        <text>uridine in snRNA = pseudouridine in snRNA</text>
        <dbReference type="Rhea" id="RHEA:51124"/>
        <dbReference type="Rhea" id="RHEA-COMP:12891"/>
        <dbReference type="Rhea" id="RHEA-COMP:12892"/>
        <dbReference type="ChEBI" id="CHEBI:65314"/>
        <dbReference type="ChEBI" id="CHEBI:65315"/>
    </reaction>
</comment>
<dbReference type="PANTHER" id="PTHR11142:SF4">
    <property type="entry name" value="PSEUDOURIDYLATE SYNTHASE 1 HOMOLOG"/>
    <property type="match status" value="1"/>
</dbReference>
<feature type="binding site" evidence="15">
    <location>
        <position position="250"/>
    </location>
    <ligand>
        <name>substrate</name>
    </ligand>
</feature>
<proteinExistence type="inferred from homology"/>
<dbReference type="OrthoDB" id="10256309at2759"/>
<protein>
    <recommendedName>
        <fullName evidence="11">tRNA pseudouridine synthase 1</fullName>
    </recommendedName>
    <alternativeName>
        <fullName evidence="12">tRNA pseudouridylate synthase 1</fullName>
    </alternativeName>
    <alternativeName>
        <fullName evidence="13">tRNA-uridine isomerase 1</fullName>
    </alternativeName>
</protein>
<dbReference type="Gene3D" id="3.30.70.580">
    <property type="entry name" value="Pseudouridine synthase I, catalytic domain, N-terminal subdomain"/>
    <property type="match status" value="1"/>
</dbReference>
<dbReference type="InterPro" id="IPR020097">
    <property type="entry name" value="PsdUridine_synth_TruA_a/b_dom"/>
</dbReference>
<dbReference type="GO" id="GO:0003723">
    <property type="term" value="F:RNA binding"/>
    <property type="evidence" value="ECO:0007669"/>
    <property type="project" value="InterPro"/>
</dbReference>
<dbReference type="InterPro" id="IPR020095">
    <property type="entry name" value="PsdUridine_synth_TruA_C"/>
</dbReference>
<feature type="compositionally biased region" description="Acidic residues" evidence="16">
    <location>
        <begin position="607"/>
        <end position="618"/>
    </location>
</feature>
<evidence type="ECO:0000256" key="15">
    <source>
        <dbReference type="PIRSR" id="PIRSR641708-2"/>
    </source>
</evidence>
<feature type="compositionally biased region" description="Basic and acidic residues" evidence="16">
    <location>
        <begin position="335"/>
        <end position="344"/>
    </location>
</feature>
<evidence type="ECO:0000256" key="5">
    <source>
        <dbReference type="ARBA" id="ARBA00022664"/>
    </source>
</evidence>
<evidence type="ECO:0000256" key="4">
    <source>
        <dbReference type="ARBA" id="ARBA00009375"/>
    </source>
</evidence>
<keyword evidence="19" id="KW-1185">Reference proteome</keyword>
<comment type="similarity">
    <text evidence="4">Belongs to the tRNA pseudouridine synthase TruA family.</text>
</comment>
<evidence type="ECO:0000256" key="2">
    <source>
        <dbReference type="ARBA" id="ARBA00001832"/>
    </source>
</evidence>
<evidence type="ECO:0000256" key="8">
    <source>
        <dbReference type="ARBA" id="ARBA00023242"/>
    </source>
</evidence>
<dbReference type="AlphaFoldDB" id="A0A319DEF2"/>
<dbReference type="InterPro" id="IPR020094">
    <property type="entry name" value="TruA/RsuA/RluB/E/F_N"/>
</dbReference>
<dbReference type="GO" id="GO:0005634">
    <property type="term" value="C:nucleus"/>
    <property type="evidence" value="ECO:0007669"/>
    <property type="project" value="UniProtKB-SubCell"/>
</dbReference>
<dbReference type="GO" id="GO:0009982">
    <property type="term" value="F:pseudouridine synthase activity"/>
    <property type="evidence" value="ECO:0007669"/>
    <property type="project" value="InterPro"/>
</dbReference>
<comment type="function">
    <text evidence="10">Formation of pseudouridine at positions 27 and 28 in the anticodon stem and loop of transfer RNAs; at positions 34 and 36 of intron-containing precursor tRNA(Ile) and at position 35 in the intron-containing tRNA(Tyr). Catalyzes pseudouridylation at position 44 in U2 snRNA. Also catalyzes pseudouridylation of mRNAs.</text>
</comment>
<dbReference type="InterPro" id="IPR041708">
    <property type="entry name" value="PUS1/PUS2-like"/>
</dbReference>
<evidence type="ECO:0000256" key="3">
    <source>
        <dbReference type="ARBA" id="ARBA00004123"/>
    </source>
</evidence>
<evidence type="ECO:0000256" key="6">
    <source>
        <dbReference type="ARBA" id="ARBA00022694"/>
    </source>
</evidence>
<accession>A0A319DEF2</accession>
<dbReference type="SUPFAM" id="SSF55120">
    <property type="entry name" value="Pseudouridine synthase"/>
    <property type="match status" value="1"/>
</dbReference>